<comment type="caution">
    <text evidence="2">The sequence shown here is derived from an EMBL/GenBank/DDBJ whole genome shotgun (WGS) entry which is preliminary data.</text>
</comment>
<dbReference type="Proteomes" id="UP000000321">
    <property type="component" value="Unassembled WGS sequence"/>
</dbReference>
<dbReference type="AlphaFoldDB" id="Q1YMT4"/>
<dbReference type="EMBL" id="AAPJ01000001">
    <property type="protein sequence ID" value="EAS51297.1"/>
    <property type="molecule type" value="Genomic_DNA"/>
</dbReference>
<dbReference type="BioCyc" id="AURANTIMONAS:SI859A1_02112-MONOMER"/>
<accession>Q1YMT4</accession>
<evidence type="ECO:0000256" key="1">
    <source>
        <dbReference type="SAM" id="MobiDB-lite"/>
    </source>
</evidence>
<feature type="compositionally biased region" description="Polar residues" evidence="1">
    <location>
        <begin position="106"/>
        <end position="120"/>
    </location>
</feature>
<protein>
    <submittedName>
        <fullName evidence="2">Uncharacterized protein</fullName>
    </submittedName>
</protein>
<gene>
    <name evidence="2" type="ORF">SI859A1_02112</name>
</gene>
<proteinExistence type="predicted"/>
<feature type="compositionally biased region" description="Basic residues" evidence="1">
    <location>
        <begin position="58"/>
        <end position="67"/>
    </location>
</feature>
<feature type="region of interest" description="Disordered" evidence="1">
    <location>
        <begin position="53"/>
        <end position="120"/>
    </location>
</feature>
<evidence type="ECO:0000313" key="3">
    <source>
        <dbReference type="Proteomes" id="UP000000321"/>
    </source>
</evidence>
<name>Q1YMT4_AURMS</name>
<keyword evidence="3" id="KW-1185">Reference proteome</keyword>
<sequence length="168" mass="17494">MVKVARAWATVRATTSETSAVAVRVSTAGNSVAIASRAGPGASTATATAALAATAAKPRSRRNRKPASARAPRWSSRPDRSAKKRSTLSDVPPSMTGARTTDSHTAKATSPAPSTPSRLATTTVLTKPASNVAAPAMADPVDFFRRASGIHYILRGVKYNSDNILKYC</sequence>
<evidence type="ECO:0000313" key="2">
    <source>
        <dbReference type="EMBL" id="EAS51297.1"/>
    </source>
</evidence>
<dbReference type="HOGENOM" id="CLU_1584623_0_0_5"/>
<organism evidence="2 3">
    <name type="scientific">Aurantimonas manganoxydans (strain ATCC BAA-1229 / DSM 21871 / SI85-9A1)</name>
    <dbReference type="NCBI Taxonomy" id="287752"/>
    <lineage>
        <taxon>Bacteria</taxon>
        <taxon>Pseudomonadati</taxon>
        <taxon>Pseudomonadota</taxon>
        <taxon>Alphaproteobacteria</taxon>
        <taxon>Hyphomicrobiales</taxon>
        <taxon>Aurantimonadaceae</taxon>
        <taxon>Aurantimonas</taxon>
    </lineage>
</organism>
<reference evidence="2 3" key="1">
    <citation type="journal article" date="2008" name="Appl. Environ. Microbiol.">
        <title>Genomic insights into Mn(II) oxidation by the marine alphaproteobacterium Aurantimonas sp. strain SI85-9A1.</title>
        <authorList>
            <person name="Dick G.J."/>
            <person name="Podell S."/>
            <person name="Johnson H.A."/>
            <person name="Rivera-Espinoza Y."/>
            <person name="Bernier-Latmani R."/>
            <person name="McCarthy J.K."/>
            <person name="Torpey J.W."/>
            <person name="Clement B.G."/>
            <person name="Gaasterland T."/>
            <person name="Tebo B.M."/>
        </authorList>
    </citation>
    <scope>NUCLEOTIDE SEQUENCE [LARGE SCALE GENOMIC DNA]</scope>
    <source>
        <strain evidence="2 3">SI85-9A1</strain>
    </source>
</reference>